<dbReference type="KEGG" id="mgod:E7746_08455"/>
<dbReference type="Proteomes" id="UP000297031">
    <property type="component" value="Chromosome"/>
</dbReference>
<name>A0A4P7VPP5_9BACT</name>
<dbReference type="OrthoDB" id="9810755at2"/>
<sequence length="265" mass="28850">MDRTLSHSPRIAVIGSGNVATHLAKAVTRAGYKLSIYNHHYESASRLASAVGATAVADLDDLDADIYIITIKDDAIASLAASVAGRKGLWLHTSGSVDMKVFDGIVDSYGVLYPMQTFSKDADVDMTEVPFFIEGCNGDVTRAIRELASSLSHKVLEVSSANRVKLHIAAVFACNFTNYMWAQSSDILESIGADFSVMHPLIKATLDKTLTMSPHDGQTGPARRGDVDIIKKHLSMLSGVKHKLYETLSTDIMNEYHHNTTDYQS</sequence>
<keyword evidence="4" id="KW-1185">Reference proteome</keyword>
<dbReference type="RefSeq" id="WP_136410539.1">
    <property type="nucleotide sequence ID" value="NZ_CP039393.1"/>
</dbReference>
<reference evidence="3 4" key="1">
    <citation type="submission" date="2019-02" db="EMBL/GenBank/DDBJ databases">
        <title>Isolation and identification of novel species under the genus Muribaculum.</title>
        <authorList>
            <person name="Miyake S."/>
            <person name="Ding Y."/>
            <person name="Low A."/>
            <person name="Soh M."/>
            <person name="Seedorf H."/>
        </authorList>
    </citation>
    <scope>NUCLEOTIDE SEQUENCE [LARGE SCALE GENOMIC DNA]</scope>
    <source>
        <strain evidence="3 4">TLL-A4</strain>
    </source>
</reference>
<evidence type="ECO:0000259" key="2">
    <source>
        <dbReference type="Pfam" id="PF10728"/>
    </source>
</evidence>
<feature type="domain" description="DUF2520" evidence="2">
    <location>
        <begin position="129"/>
        <end position="251"/>
    </location>
</feature>
<dbReference type="InterPro" id="IPR018931">
    <property type="entry name" value="DUF2520"/>
</dbReference>
<dbReference type="InterPro" id="IPR037108">
    <property type="entry name" value="TM1727-like_C_sf"/>
</dbReference>
<dbReference type="PANTHER" id="PTHR40459">
    <property type="entry name" value="CONSERVED HYPOTHETICAL ALANINE AND LEUCINE RICH PROTEIN"/>
    <property type="match status" value="1"/>
</dbReference>
<dbReference type="Gene3D" id="3.40.50.720">
    <property type="entry name" value="NAD(P)-binding Rossmann-like Domain"/>
    <property type="match status" value="1"/>
</dbReference>
<evidence type="ECO:0000313" key="3">
    <source>
        <dbReference type="EMBL" id="QCD35908.1"/>
    </source>
</evidence>
<dbReference type="SUPFAM" id="SSF51735">
    <property type="entry name" value="NAD(P)-binding Rossmann-fold domains"/>
    <property type="match status" value="1"/>
</dbReference>
<evidence type="ECO:0000313" key="4">
    <source>
        <dbReference type="Proteomes" id="UP000297031"/>
    </source>
</evidence>
<dbReference type="Gene3D" id="1.10.1040.20">
    <property type="entry name" value="ProC-like, C-terminal domain"/>
    <property type="match status" value="1"/>
</dbReference>
<feature type="domain" description="Pyrroline-5-carboxylate reductase catalytic N-terminal" evidence="1">
    <location>
        <begin position="10"/>
        <end position="83"/>
    </location>
</feature>
<dbReference type="InterPro" id="IPR036291">
    <property type="entry name" value="NAD(P)-bd_dom_sf"/>
</dbReference>
<evidence type="ECO:0000259" key="1">
    <source>
        <dbReference type="Pfam" id="PF03807"/>
    </source>
</evidence>
<organism evidence="3 4">
    <name type="scientific">Muribaculum gordoncarteri</name>
    <dbReference type="NCBI Taxonomy" id="2530390"/>
    <lineage>
        <taxon>Bacteria</taxon>
        <taxon>Pseudomonadati</taxon>
        <taxon>Bacteroidota</taxon>
        <taxon>Bacteroidia</taxon>
        <taxon>Bacteroidales</taxon>
        <taxon>Muribaculaceae</taxon>
        <taxon>Muribaculum</taxon>
    </lineage>
</organism>
<dbReference type="InterPro" id="IPR028939">
    <property type="entry name" value="P5C_Rdtase_cat_N"/>
</dbReference>
<dbReference type="Pfam" id="PF03807">
    <property type="entry name" value="F420_oxidored"/>
    <property type="match status" value="1"/>
</dbReference>
<proteinExistence type="predicted"/>
<protein>
    <submittedName>
        <fullName evidence="3">DUF2520 domain-containing protein</fullName>
    </submittedName>
</protein>
<dbReference type="InterPro" id="IPR008927">
    <property type="entry name" value="6-PGluconate_DH-like_C_sf"/>
</dbReference>
<dbReference type="EMBL" id="CP039393">
    <property type="protein sequence ID" value="QCD35908.1"/>
    <property type="molecule type" value="Genomic_DNA"/>
</dbReference>
<gene>
    <name evidence="3" type="ORF">E7746_08455</name>
</gene>
<dbReference type="SUPFAM" id="SSF48179">
    <property type="entry name" value="6-phosphogluconate dehydrogenase C-terminal domain-like"/>
    <property type="match status" value="1"/>
</dbReference>
<dbReference type="Pfam" id="PF10728">
    <property type="entry name" value="DUF2520"/>
    <property type="match status" value="1"/>
</dbReference>
<dbReference type="AlphaFoldDB" id="A0A4P7VPP5"/>
<dbReference type="PANTHER" id="PTHR40459:SF1">
    <property type="entry name" value="CONSERVED HYPOTHETICAL ALANINE AND LEUCINE RICH PROTEIN"/>
    <property type="match status" value="1"/>
</dbReference>
<accession>A0A4P7VPP5</accession>